<feature type="compositionally biased region" description="Polar residues" evidence="1">
    <location>
        <begin position="147"/>
        <end position="158"/>
    </location>
</feature>
<name>A0A3P7Q6V7_CYLGO</name>
<protein>
    <submittedName>
        <fullName evidence="2">Uncharacterized protein</fullName>
    </submittedName>
</protein>
<feature type="compositionally biased region" description="Basic and acidic residues" evidence="1">
    <location>
        <begin position="159"/>
        <end position="168"/>
    </location>
</feature>
<organism evidence="2 3">
    <name type="scientific">Cylicostephanus goldi</name>
    <name type="common">Nematode worm</name>
    <dbReference type="NCBI Taxonomy" id="71465"/>
    <lineage>
        <taxon>Eukaryota</taxon>
        <taxon>Metazoa</taxon>
        <taxon>Ecdysozoa</taxon>
        <taxon>Nematoda</taxon>
        <taxon>Chromadorea</taxon>
        <taxon>Rhabditida</taxon>
        <taxon>Rhabditina</taxon>
        <taxon>Rhabditomorpha</taxon>
        <taxon>Strongyloidea</taxon>
        <taxon>Strongylidae</taxon>
        <taxon>Cylicostephanus</taxon>
    </lineage>
</organism>
<proteinExistence type="predicted"/>
<dbReference type="EMBL" id="UYRV01110932">
    <property type="protein sequence ID" value="VDN26366.1"/>
    <property type="molecule type" value="Genomic_DNA"/>
</dbReference>
<dbReference type="AlphaFoldDB" id="A0A3P7Q6V7"/>
<sequence>MILKLFIIPWVWAQGQNVPSNPAVPAVASAPNGQIDIPFYQFLQRQNQINNAILLNNAMLANSLTAMPSSEHHHQIPIPSAIQFPSAGHTLHPSHAALFPNFQPKFPTVPTTGLNQLGLYDVLSHPVKLDGVPSVIIPTHVVLVSPSTTASPPVGTTTAREDPDKTEVQEPEPIPIGVSEPDERMKKVLNLSATPRPKLTDTTDSPALTELIEEIGEENLVTTTTEQVVQLPAISAQETIDLSISAD</sequence>
<accession>A0A3P7Q6V7</accession>
<evidence type="ECO:0000256" key="1">
    <source>
        <dbReference type="SAM" id="MobiDB-lite"/>
    </source>
</evidence>
<evidence type="ECO:0000313" key="2">
    <source>
        <dbReference type="EMBL" id="VDN26366.1"/>
    </source>
</evidence>
<reference evidence="2 3" key="1">
    <citation type="submission" date="2018-11" db="EMBL/GenBank/DDBJ databases">
        <authorList>
            <consortium name="Pathogen Informatics"/>
        </authorList>
    </citation>
    <scope>NUCLEOTIDE SEQUENCE [LARGE SCALE GENOMIC DNA]</scope>
</reference>
<evidence type="ECO:0000313" key="3">
    <source>
        <dbReference type="Proteomes" id="UP000271889"/>
    </source>
</evidence>
<dbReference type="OrthoDB" id="5867972at2759"/>
<keyword evidence="3" id="KW-1185">Reference proteome</keyword>
<gene>
    <name evidence="2" type="ORF">CGOC_LOCUS10367</name>
</gene>
<feature type="region of interest" description="Disordered" evidence="1">
    <location>
        <begin position="147"/>
        <end position="179"/>
    </location>
</feature>
<dbReference type="Proteomes" id="UP000271889">
    <property type="component" value="Unassembled WGS sequence"/>
</dbReference>